<gene>
    <name evidence="2" type="ORF">SAMN04487864_101194</name>
</gene>
<dbReference type="AlphaFoldDB" id="A0A1G6HRT7"/>
<evidence type="ECO:0000259" key="1">
    <source>
        <dbReference type="Pfam" id="PF00534"/>
    </source>
</evidence>
<evidence type="ECO:0000313" key="2">
    <source>
        <dbReference type="EMBL" id="SDB96858.1"/>
    </source>
</evidence>
<dbReference type="PANTHER" id="PTHR12526:SF609">
    <property type="entry name" value="LIPOPOLYSACCHARIDE BIOSYNTHESIS PROTEIN"/>
    <property type="match status" value="1"/>
</dbReference>
<reference evidence="3" key="1">
    <citation type="submission" date="2016-10" db="EMBL/GenBank/DDBJ databases">
        <authorList>
            <person name="Varghese N."/>
            <person name="Submissions S."/>
        </authorList>
    </citation>
    <scope>NUCLEOTIDE SEQUENCE [LARGE SCALE GENOMIC DNA]</scope>
    <source>
        <strain evidence="3">DSM 11005</strain>
    </source>
</reference>
<protein>
    <submittedName>
        <fullName evidence="2">Glycosyltransferase involved in cell wall bisynthesis</fullName>
    </submittedName>
</protein>
<dbReference type="GO" id="GO:0016757">
    <property type="term" value="F:glycosyltransferase activity"/>
    <property type="evidence" value="ECO:0007669"/>
    <property type="project" value="InterPro"/>
</dbReference>
<dbReference type="OrthoDB" id="9801697at2"/>
<dbReference type="RefSeq" id="WP_093728966.1">
    <property type="nucleotide sequence ID" value="NZ_FMYW01000001.1"/>
</dbReference>
<evidence type="ECO:0000313" key="3">
    <source>
        <dbReference type="Proteomes" id="UP000198943"/>
    </source>
</evidence>
<keyword evidence="3" id="KW-1185">Reference proteome</keyword>
<dbReference type="PANTHER" id="PTHR12526">
    <property type="entry name" value="GLYCOSYLTRANSFERASE"/>
    <property type="match status" value="1"/>
</dbReference>
<keyword evidence="2" id="KW-0808">Transferase</keyword>
<proteinExistence type="predicted"/>
<dbReference type="Gene3D" id="3.40.50.2000">
    <property type="entry name" value="Glycogen Phosphorylase B"/>
    <property type="match status" value="2"/>
</dbReference>
<dbReference type="CDD" id="cd03794">
    <property type="entry name" value="GT4_WbuB-like"/>
    <property type="match status" value="1"/>
</dbReference>
<dbReference type="Proteomes" id="UP000198943">
    <property type="component" value="Unassembled WGS sequence"/>
</dbReference>
<name>A0A1G6HRT7_9FIRM</name>
<accession>A0A1G6HRT7</accession>
<feature type="domain" description="Glycosyl transferase family 1" evidence="1">
    <location>
        <begin position="216"/>
        <end position="372"/>
    </location>
</feature>
<dbReference type="SUPFAM" id="SSF53756">
    <property type="entry name" value="UDP-Glycosyltransferase/glycogen phosphorylase"/>
    <property type="match status" value="1"/>
</dbReference>
<sequence length="401" mass="45889">MNILFLSLIDIENLDERSIYTDLLREFWKHDHNVYVISPIERRKKKQATLLHTEKAVILKPKILNMQKTGNIEKGFSMLTIESIILKAVKKYFADVKFDLVLYATPPVTFHRVVSYVKKRDNAVTYLLQKDIFPEGALDLGVLSKTGWKGLVYKYFRYKEMELLKVSDHIGCMSVANVQYIRNHNSFIAPDRVELCPNSIEVIDKSVMPETRVMVRKKYNIPLQKKVFIYGGNLGKPQGIPFLVSCLEKAKEIEKAFFVIVGDGTDFGLIENYVKHANQQNLKLMKHLPKEDYETLVGACDVGMIFLDHRFTIPNFPSRLLSYMQAKIPVLAVTDPYTDIGNVIVKGGFGWWCESDDTDSFVMLVASIVNEEVTGLGKNGYEYLKDYYNVHNSYAVIAKAV</sequence>
<dbReference type="EMBL" id="FMYW01000001">
    <property type="protein sequence ID" value="SDB96858.1"/>
    <property type="molecule type" value="Genomic_DNA"/>
</dbReference>
<organism evidence="2 3">
    <name type="scientific">Succiniclasticum ruminis</name>
    <dbReference type="NCBI Taxonomy" id="40841"/>
    <lineage>
        <taxon>Bacteria</taxon>
        <taxon>Bacillati</taxon>
        <taxon>Bacillota</taxon>
        <taxon>Negativicutes</taxon>
        <taxon>Acidaminococcales</taxon>
        <taxon>Acidaminococcaceae</taxon>
        <taxon>Succiniclasticum</taxon>
    </lineage>
</organism>
<dbReference type="InterPro" id="IPR001296">
    <property type="entry name" value="Glyco_trans_1"/>
</dbReference>
<dbReference type="Pfam" id="PF00534">
    <property type="entry name" value="Glycos_transf_1"/>
    <property type="match status" value="1"/>
</dbReference>